<dbReference type="AlphaFoldDB" id="A0A453A2S9"/>
<reference evidence="3" key="1">
    <citation type="journal article" date="2014" name="Science">
        <title>Ancient hybridizations among the ancestral genomes of bread wheat.</title>
        <authorList>
            <consortium name="International Wheat Genome Sequencing Consortium,"/>
            <person name="Marcussen T."/>
            <person name="Sandve S.R."/>
            <person name="Heier L."/>
            <person name="Spannagl M."/>
            <person name="Pfeifer M."/>
            <person name="Jakobsen K.S."/>
            <person name="Wulff B.B."/>
            <person name="Steuernagel B."/>
            <person name="Mayer K.F."/>
            <person name="Olsen O.A."/>
        </authorList>
    </citation>
    <scope>NUCLEOTIDE SEQUENCE [LARGE SCALE GENOMIC DNA]</scope>
    <source>
        <strain evidence="3">cv. AL8/78</strain>
    </source>
</reference>
<dbReference type="GO" id="GO:0000785">
    <property type="term" value="C:chromatin"/>
    <property type="evidence" value="ECO:0007669"/>
    <property type="project" value="TreeGrafter"/>
</dbReference>
<dbReference type="GO" id="GO:0000118">
    <property type="term" value="C:histone deacetylase complex"/>
    <property type="evidence" value="ECO:0007669"/>
    <property type="project" value="TreeGrafter"/>
</dbReference>
<dbReference type="PANTHER" id="PTHR12346:SF27">
    <property type="entry name" value="HISTONE DEACETYLASE INTERACTING DOMAIN-CONTAINING PROTEIN"/>
    <property type="match status" value="1"/>
</dbReference>
<dbReference type="EnsemblPlants" id="AET1Gv21017900.6">
    <property type="protein sequence ID" value="AET1Gv21017900.6"/>
    <property type="gene ID" value="AET1Gv21017900"/>
</dbReference>
<reference evidence="2" key="3">
    <citation type="journal article" date="2017" name="Nature">
        <title>Genome sequence of the progenitor of the wheat D genome Aegilops tauschii.</title>
        <authorList>
            <person name="Luo M.C."/>
            <person name="Gu Y.Q."/>
            <person name="Puiu D."/>
            <person name="Wang H."/>
            <person name="Twardziok S.O."/>
            <person name="Deal K.R."/>
            <person name="Huo N."/>
            <person name="Zhu T."/>
            <person name="Wang L."/>
            <person name="Wang Y."/>
            <person name="McGuire P.E."/>
            <person name="Liu S."/>
            <person name="Long H."/>
            <person name="Ramasamy R.K."/>
            <person name="Rodriguez J.C."/>
            <person name="Van S.L."/>
            <person name="Yuan L."/>
            <person name="Wang Z."/>
            <person name="Xia Z."/>
            <person name="Xiao L."/>
            <person name="Anderson O.D."/>
            <person name="Ouyang S."/>
            <person name="Liang Y."/>
            <person name="Zimin A.V."/>
            <person name="Pertea G."/>
            <person name="Qi P."/>
            <person name="Bennetzen J.L."/>
            <person name="Dai X."/>
            <person name="Dawson M.W."/>
            <person name="Muller H.G."/>
            <person name="Kugler K."/>
            <person name="Rivarola-Duarte L."/>
            <person name="Spannagl M."/>
            <person name="Mayer K.F.X."/>
            <person name="Lu F.H."/>
            <person name="Bevan M.W."/>
            <person name="Leroy P."/>
            <person name="Li P."/>
            <person name="You F.M."/>
            <person name="Sun Q."/>
            <person name="Liu Z."/>
            <person name="Lyons E."/>
            <person name="Wicker T."/>
            <person name="Salzberg S.L."/>
            <person name="Devos K.M."/>
            <person name="Dvorak J."/>
        </authorList>
    </citation>
    <scope>NUCLEOTIDE SEQUENCE [LARGE SCALE GENOMIC DNA]</scope>
    <source>
        <strain evidence="2">cv. AL8/78</strain>
    </source>
</reference>
<feature type="compositionally biased region" description="Basic and acidic residues" evidence="1">
    <location>
        <begin position="220"/>
        <end position="241"/>
    </location>
</feature>
<organism evidence="2 3">
    <name type="scientific">Aegilops tauschii subsp. strangulata</name>
    <name type="common">Goatgrass</name>
    <dbReference type="NCBI Taxonomy" id="200361"/>
    <lineage>
        <taxon>Eukaryota</taxon>
        <taxon>Viridiplantae</taxon>
        <taxon>Streptophyta</taxon>
        <taxon>Embryophyta</taxon>
        <taxon>Tracheophyta</taxon>
        <taxon>Spermatophyta</taxon>
        <taxon>Magnoliopsida</taxon>
        <taxon>Liliopsida</taxon>
        <taxon>Poales</taxon>
        <taxon>Poaceae</taxon>
        <taxon>BOP clade</taxon>
        <taxon>Pooideae</taxon>
        <taxon>Triticodae</taxon>
        <taxon>Triticeae</taxon>
        <taxon>Triticinae</taxon>
        <taxon>Aegilops</taxon>
    </lineage>
</organism>
<evidence type="ECO:0000313" key="3">
    <source>
        <dbReference type="Proteomes" id="UP000015105"/>
    </source>
</evidence>
<dbReference type="Gramene" id="AET1Gv21017900.6">
    <property type="protein sequence ID" value="AET1Gv21017900.6"/>
    <property type="gene ID" value="AET1Gv21017900"/>
</dbReference>
<reference evidence="2" key="4">
    <citation type="submission" date="2019-03" db="UniProtKB">
        <authorList>
            <consortium name="EnsemblPlants"/>
        </authorList>
    </citation>
    <scope>IDENTIFICATION</scope>
</reference>
<dbReference type="Proteomes" id="UP000015105">
    <property type="component" value="Chromosome 1D"/>
</dbReference>
<reference evidence="3" key="2">
    <citation type="journal article" date="2017" name="Nat. Plants">
        <title>The Aegilops tauschii genome reveals multiple impacts of transposons.</title>
        <authorList>
            <person name="Zhao G."/>
            <person name="Zou C."/>
            <person name="Li K."/>
            <person name="Wang K."/>
            <person name="Li T."/>
            <person name="Gao L."/>
            <person name="Zhang X."/>
            <person name="Wang H."/>
            <person name="Yang Z."/>
            <person name="Liu X."/>
            <person name="Jiang W."/>
            <person name="Mao L."/>
            <person name="Kong X."/>
            <person name="Jiao Y."/>
            <person name="Jia J."/>
        </authorList>
    </citation>
    <scope>NUCLEOTIDE SEQUENCE [LARGE SCALE GENOMIC DNA]</scope>
    <source>
        <strain evidence="3">cv. AL8/78</strain>
    </source>
</reference>
<dbReference type="GO" id="GO:0003714">
    <property type="term" value="F:transcription corepressor activity"/>
    <property type="evidence" value="ECO:0007669"/>
    <property type="project" value="InterPro"/>
</dbReference>
<sequence length="286" mass="32073">MHHKTICIVELQEARLRLRKTRSEVMAKNYYRALDHRGPSFKQLDAKRMSRKALLAEAKEINAMKPKAEDQYANPDIHRDISSIISSACASEEKQMVTWTKIVHPFLSAHCAQPSSEETVAPEKACEHCGTRKDILNNNPDAFTDNNLPLSSKRGEFVSKNSKDFSSSHDGSGADIEEGEFIPDRETIVSDVMRGAGKEPVSCDVAASVRDGLSSRCRIIDSSEPSTRDHGDKHEKQHESRQTSAKPRGVKGGTCCFLVVLRRLYQVFILLSALFFGWKSKEYSFI</sequence>
<protein>
    <submittedName>
        <fullName evidence="2">Uncharacterized protein</fullName>
    </submittedName>
</protein>
<dbReference type="PANTHER" id="PTHR12346">
    <property type="entry name" value="SIN3B-RELATED"/>
    <property type="match status" value="1"/>
</dbReference>
<dbReference type="GO" id="GO:0000122">
    <property type="term" value="P:negative regulation of transcription by RNA polymerase II"/>
    <property type="evidence" value="ECO:0007669"/>
    <property type="project" value="TreeGrafter"/>
</dbReference>
<proteinExistence type="predicted"/>
<reference evidence="2" key="5">
    <citation type="journal article" date="2021" name="G3 (Bethesda)">
        <title>Aegilops tauschii genome assembly Aet v5.0 features greater sequence contiguity and improved annotation.</title>
        <authorList>
            <person name="Wang L."/>
            <person name="Zhu T."/>
            <person name="Rodriguez J.C."/>
            <person name="Deal K.R."/>
            <person name="Dubcovsky J."/>
            <person name="McGuire P.E."/>
            <person name="Lux T."/>
            <person name="Spannagl M."/>
            <person name="Mayer K.F.X."/>
            <person name="Baldrich P."/>
            <person name="Meyers B.C."/>
            <person name="Huo N."/>
            <person name="Gu Y.Q."/>
            <person name="Zhou H."/>
            <person name="Devos K.M."/>
            <person name="Bennetzen J.L."/>
            <person name="Unver T."/>
            <person name="Budak H."/>
            <person name="Gulick P.J."/>
            <person name="Galiba G."/>
            <person name="Kalapos B."/>
            <person name="Nelson D.R."/>
            <person name="Li P."/>
            <person name="You F.M."/>
            <person name="Luo M.C."/>
            <person name="Dvorak J."/>
        </authorList>
    </citation>
    <scope>NUCLEOTIDE SEQUENCE [LARGE SCALE GENOMIC DNA]</scope>
    <source>
        <strain evidence="2">cv. AL8/78</strain>
    </source>
</reference>
<name>A0A453A2S9_AEGTS</name>
<feature type="region of interest" description="Disordered" evidence="1">
    <location>
        <begin position="220"/>
        <end position="249"/>
    </location>
</feature>
<keyword evidence="3" id="KW-1185">Reference proteome</keyword>
<evidence type="ECO:0000256" key="1">
    <source>
        <dbReference type="SAM" id="MobiDB-lite"/>
    </source>
</evidence>
<accession>A0A453A2S9</accession>
<dbReference type="InterPro" id="IPR039774">
    <property type="entry name" value="Sin3-like"/>
</dbReference>
<evidence type="ECO:0000313" key="2">
    <source>
        <dbReference type="EnsemblPlants" id="AET1Gv21017900.6"/>
    </source>
</evidence>